<evidence type="ECO:0000313" key="2">
    <source>
        <dbReference type="Proteomes" id="UP000663879"/>
    </source>
</evidence>
<comment type="caution">
    <text evidence="1">The sequence shown here is derived from an EMBL/GenBank/DDBJ whole genome shotgun (WGS) entry which is preliminary data.</text>
</comment>
<organism evidence="1 2">
    <name type="scientific">Brachionus calyciflorus</name>
    <dbReference type="NCBI Taxonomy" id="104777"/>
    <lineage>
        <taxon>Eukaryota</taxon>
        <taxon>Metazoa</taxon>
        <taxon>Spiralia</taxon>
        <taxon>Gnathifera</taxon>
        <taxon>Rotifera</taxon>
        <taxon>Eurotatoria</taxon>
        <taxon>Monogononta</taxon>
        <taxon>Pseudotrocha</taxon>
        <taxon>Ploima</taxon>
        <taxon>Brachionidae</taxon>
        <taxon>Brachionus</taxon>
    </lineage>
</organism>
<proteinExistence type="predicted"/>
<sequence length="226" mass="26767">MISLISKNLKFLKTFESIRTQSKAYKFRLSPTCKNPDILAKALGDFKQNKGKILENIIKLYLEKNLNCKNEYFPRNYEFLSQKPKRDLISKSNNRHLLFFPASNYPVIDFFMYDKELLELNLYQISCAKRKFQKIQYTLSRLSKIENDIIEFDLGYSKKSLQIFFIFDENISFDKLENYVKSYKLNTVGDNLDITYKNVKFISVDQIANELSCNCLKNFVKLEQKI</sequence>
<keyword evidence="2" id="KW-1185">Reference proteome</keyword>
<dbReference type="AlphaFoldDB" id="A0A813M2J7"/>
<dbReference type="Proteomes" id="UP000663879">
    <property type="component" value="Unassembled WGS sequence"/>
</dbReference>
<dbReference type="EMBL" id="CAJNOC010000030">
    <property type="protein sequence ID" value="CAF0708227.1"/>
    <property type="molecule type" value="Genomic_DNA"/>
</dbReference>
<accession>A0A813M2J7</accession>
<gene>
    <name evidence="1" type="ORF">OXX778_LOCUS577</name>
</gene>
<name>A0A813M2J7_9BILA</name>
<evidence type="ECO:0000313" key="1">
    <source>
        <dbReference type="EMBL" id="CAF0708227.1"/>
    </source>
</evidence>
<reference evidence="1" key="1">
    <citation type="submission" date="2021-02" db="EMBL/GenBank/DDBJ databases">
        <authorList>
            <person name="Nowell W R."/>
        </authorList>
    </citation>
    <scope>NUCLEOTIDE SEQUENCE</scope>
    <source>
        <strain evidence="1">Ploen Becks lab</strain>
    </source>
</reference>
<protein>
    <submittedName>
        <fullName evidence="1">Uncharacterized protein</fullName>
    </submittedName>
</protein>